<feature type="region of interest" description="Disordered" evidence="8">
    <location>
        <begin position="428"/>
        <end position="454"/>
    </location>
</feature>
<evidence type="ECO:0000256" key="7">
    <source>
        <dbReference type="ARBA" id="ARBA00023237"/>
    </source>
</evidence>
<comment type="caution">
    <text evidence="9">The sequence shown here is derived from an EMBL/GenBank/DDBJ whole genome shotgun (WGS) entry which is preliminary data.</text>
</comment>
<evidence type="ECO:0000313" key="9">
    <source>
        <dbReference type="EMBL" id="MCP8939312.1"/>
    </source>
</evidence>
<keyword evidence="5" id="KW-0812">Transmembrane</keyword>
<dbReference type="Proteomes" id="UP001205890">
    <property type="component" value="Unassembled WGS sequence"/>
</dbReference>
<dbReference type="PANTHER" id="PTHR30026:SF22">
    <property type="entry name" value="OUTER MEMBRANE EFFLUX PROTEIN"/>
    <property type="match status" value="1"/>
</dbReference>
<sequence>MLASVALLGTMGAAHALSLKEAVSIAIDSNPEIGQAIQNREAIEFELRQARGLYLPRLDLEASGGARRYNSPSRRGQGIENRGLQPVEAELIATQKVFDGFGREAEVERQASRVDGASFRVLERSQYIALAIAREYTEVILQSRIAAIAAENVAFHRRISGDIDAGVRSGTLTDADRFQATERLTAAMSRQKQAEEDLATARIRFYTLVGQQIGSPSPLPALAPTLPRSLADAIGKGRTNNPQVAMAQADVDAGEALVKAARSRYYPEILLEGRARGGNDIDAVEGHTSDVLGRAVMRWNLFDGGNTSANEQEQIRRASELRLRLHQVFREVEEAVRISWERRNSQAELAALLAQQFSQSGQVVTAYQDQFRVGRRSLLDLLDAQNTKTNSAVLLETARYASLFAEYRLSAATGVLVQTLGLKPPTQSDAYARAKASVPPTPPAETYTRYSPTR</sequence>
<accession>A0ABT1LCT0</accession>
<dbReference type="EMBL" id="JANCLU010000011">
    <property type="protein sequence ID" value="MCP8939312.1"/>
    <property type="molecule type" value="Genomic_DNA"/>
</dbReference>
<dbReference type="InterPro" id="IPR051906">
    <property type="entry name" value="TolC-like"/>
</dbReference>
<comment type="similarity">
    <text evidence="2">Belongs to the outer membrane factor (OMF) (TC 1.B.17) family.</text>
</comment>
<keyword evidence="4" id="KW-1134">Transmembrane beta strand</keyword>
<evidence type="ECO:0000256" key="6">
    <source>
        <dbReference type="ARBA" id="ARBA00023136"/>
    </source>
</evidence>
<name>A0ABT1LCT0_9HYPH</name>
<protein>
    <submittedName>
        <fullName evidence="9">TolC family protein</fullName>
    </submittedName>
</protein>
<dbReference type="Pfam" id="PF02321">
    <property type="entry name" value="OEP"/>
    <property type="match status" value="2"/>
</dbReference>
<evidence type="ECO:0000256" key="5">
    <source>
        <dbReference type="ARBA" id="ARBA00022692"/>
    </source>
</evidence>
<evidence type="ECO:0000313" key="10">
    <source>
        <dbReference type="Proteomes" id="UP001205890"/>
    </source>
</evidence>
<keyword evidence="6" id="KW-0472">Membrane</keyword>
<reference evidence="9 10" key="1">
    <citation type="submission" date="2022-07" db="EMBL/GenBank/DDBJ databases">
        <authorList>
            <person name="Li W.-J."/>
            <person name="Deng Q.-Q."/>
        </authorList>
    </citation>
    <scope>NUCLEOTIDE SEQUENCE [LARGE SCALE GENOMIC DNA]</scope>
    <source>
        <strain evidence="9 10">SYSU M60028</strain>
    </source>
</reference>
<keyword evidence="3" id="KW-0813">Transport</keyword>
<evidence type="ECO:0000256" key="2">
    <source>
        <dbReference type="ARBA" id="ARBA00007613"/>
    </source>
</evidence>
<organism evidence="9 10">
    <name type="scientific">Alsobacter ponti</name>
    <dbReference type="NCBI Taxonomy" id="2962936"/>
    <lineage>
        <taxon>Bacteria</taxon>
        <taxon>Pseudomonadati</taxon>
        <taxon>Pseudomonadota</taxon>
        <taxon>Alphaproteobacteria</taxon>
        <taxon>Hyphomicrobiales</taxon>
        <taxon>Alsobacteraceae</taxon>
        <taxon>Alsobacter</taxon>
    </lineage>
</organism>
<keyword evidence="10" id="KW-1185">Reference proteome</keyword>
<proteinExistence type="inferred from homology"/>
<evidence type="ECO:0000256" key="3">
    <source>
        <dbReference type="ARBA" id="ARBA00022448"/>
    </source>
</evidence>
<evidence type="ECO:0000256" key="8">
    <source>
        <dbReference type="SAM" id="MobiDB-lite"/>
    </source>
</evidence>
<dbReference type="SUPFAM" id="SSF56954">
    <property type="entry name" value="Outer membrane efflux proteins (OEP)"/>
    <property type="match status" value="1"/>
</dbReference>
<evidence type="ECO:0000256" key="4">
    <source>
        <dbReference type="ARBA" id="ARBA00022452"/>
    </source>
</evidence>
<gene>
    <name evidence="9" type="ORF">NK718_12365</name>
</gene>
<dbReference type="InterPro" id="IPR003423">
    <property type="entry name" value="OMP_efflux"/>
</dbReference>
<comment type="subcellular location">
    <subcellularLocation>
        <location evidence="1">Cell outer membrane</location>
    </subcellularLocation>
</comment>
<dbReference type="RefSeq" id="WP_254742562.1">
    <property type="nucleotide sequence ID" value="NZ_JANCLU010000011.1"/>
</dbReference>
<dbReference type="PANTHER" id="PTHR30026">
    <property type="entry name" value="OUTER MEMBRANE PROTEIN TOLC"/>
    <property type="match status" value="1"/>
</dbReference>
<evidence type="ECO:0000256" key="1">
    <source>
        <dbReference type="ARBA" id="ARBA00004442"/>
    </source>
</evidence>
<keyword evidence="7" id="KW-0998">Cell outer membrane</keyword>
<dbReference type="Gene3D" id="1.20.1600.10">
    <property type="entry name" value="Outer membrane efflux proteins (OEP)"/>
    <property type="match status" value="1"/>
</dbReference>